<organism evidence="3">
    <name type="scientific">Gongylonema pulchrum</name>
    <dbReference type="NCBI Taxonomy" id="637853"/>
    <lineage>
        <taxon>Eukaryota</taxon>
        <taxon>Metazoa</taxon>
        <taxon>Ecdysozoa</taxon>
        <taxon>Nematoda</taxon>
        <taxon>Chromadorea</taxon>
        <taxon>Rhabditida</taxon>
        <taxon>Spirurina</taxon>
        <taxon>Spiruromorpha</taxon>
        <taxon>Spiruroidea</taxon>
        <taxon>Gongylonematidae</taxon>
        <taxon>Gongylonema</taxon>
    </lineage>
</organism>
<dbReference type="OrthoDB" id="5775605at2759"/>
<reference evidence="3" key="1">
    <citation type="submission" date="2016-06" db="UniProtKB">
        <authorList>
            <consortium name="WormBaseParasite"/>
        </authorList>
    </citation>
    <scope>IDENTIFICATION</scope>
</reference>
<protein>
    <submittedName>
        <fullName evidence="3">Secreted protein</fullName>
    </submittedName>
</protein>
<evidence type="ECO:0000313" key="1">
    <source>
        <dbReference type="EMBL" id="VDN45190.1"/>
    </source>
</evidence>
<dbReference type="EMBL" id="UYRT01109040">
    <property type="protein sequence ID" value="VDN45190.1"/>
    <property type="molecule type" value="Genomic_DNA"/>
</dbReference>
<evidence type="ECO:0000313" key="2">
    <source>
        <dbReference type="Proteomes" id="UP000271098"/>
    </source>
</evidence>
<dbReference type="Proteomes" id="UP000271098">
    <property type="component" value="Unassembled WGS sequence"/>
</dbReference>
<reference evidence="1 2" key="2">
    <citation type="submission" date="2018-11" db="EMBL/GenBank/DDBJ databases">
        <authorList>
            <consortium name="Pathogen Informatics"/>
        </authorList>
    </citation>
    <scope>NUCLEOTIDE SEQUENCE [LARGE SCALE GENOMIC DNA]</scope>
</reference>
<evidence type="ECO:0000313" key="3">
    <source>
        <dbReference type="WBParaSite" id="GPUH_0002619801-mRNA-1"/>
    </source>
</evidence>
<sequence length="76" mass="8627">MITVTVIIIIINYHFQYEGDFIAGIYNPLPIRFRGSSSAVQFYCATTLVPTAGGKCSRKICTWNEYTTEQNTKKKN</sequence>
<dbReference type="AlphaFoldDB" id="A0A183EYX7"/>
<keyword evidence="2" id="KW-1185">Reference proteome</keyword>
<gene>
    <name evidence="1" type="ORF">GPUH_LOCUS26168</name>
</gene>
<name>A0A183EYX7_9BILA</name>
<dbReference type="WBParaSite" id="GPUH_0002619801-mRNA-1">
    <property type="protein sequence ID" value="GPUH_0002619801-mRNA-1"/>
    <property type="gene ID" value="GPUH_0002619801"/>
</dbReference>
<proteinExistence type="predicted"/>
<accession>A0A183EYX7</accession>